<keyword evidence="6" id="KW-1015">Disulfide bond</keyword>
<dbReference type="GO" id="GO:0050829">
    <property type="term" value="P:defense response to Gram-negative bacterium"/>
    <property type="evidence" value="ECO:0007669"/>
    <property type="project" value="TreeGrafter"/>
</dbReference>
<dbReference type="InParanoid" id="G1QG61"/>
<dbReference type="GO" id="GO:0061844">
    <property type="term" value="P:antimicrobial humoral immune response mediated by antimicrobial peptide"/>
    <property type="evidence" value="ECO:0007669"/>
    <property type="project" value="TreeGrafter"/>
</dbReference>
<evidence type="ECO:0000256" key="1">
    <source>
        <dbReference type="ARBA" id="ARBA00004613"/>
    </source>
</evidence>
<dbReference type="Ensembl" id="ENSMLUT00000026305.1">
    <property type="protein sequence ID" value="ENSMLUP00000022694.1"/>
    <property type="gene ID" value="ENSMLUG00000024200.1"/>
</dbReference>
<keyword evidence="4" id="KW-0929">Antimicrobial</keyword>
<name>G1QG61_MYOLU</name>
<sequence length="119" mass="13568">MSFTVKETVCPRTTRQPPEECDFKENGLVKVCTGTVKLDQDNGYYDFICYELDNINKQHPQKITLPKPRAPPRSRPDKSRKPCSQRQMWTRPGVVSLEGGHWAVESSRPMPSPQPPGWA</sequence>
<dbReference type="GO" id="GO:0045087">
    <property type="term" value="P:innate immune response"/>
    <property type="evidence" value="ECO:0007669"/>
    <property type="project" value="TreeGrafter"/>
</dbReference>
<dbReference type="Proteomes" id="UP000001074">
    <property type="component" value="Unassembled WGS sequence"/>
</dbReference>
<feature type="compositionally biased region" description="Pro residues" evidence="7">
    <location>
        <begin position="110"/>
        <end position="119"/>
    </location>
</feature>
<dbReference type="Gene3D" id="3.10.450.10">
    <property type="match status" value="1"/>
</dbReference>
<dbReference type="EMBL" id="AAPE02068345">
    <property type="status" value="NOT_ANNOTATED_CDS"/>
    <property type="molecule type" value="Genomic_DNA"/>
</dbReference>
<dbReference type="STRING" id="59463.ENSMLUP00000022694"/>
<reference evidence="8 9" key="1">
    <citation type="journal article" date="2011" name="Nature">
        <title>A high-resolution map of human evolutionary constraint using 29 mammals.</title>
        <authorList>
            <person name="Lindblad-Toh K."/>
            <person name="Garber M."/>
            <person name="Zuk O."/>
            <person name="Lin M.F."/>
            <person name="Parker B.J."/>
            <person name="Washietl S."/>
            <person name="Kheradpour P."/>
            <person name="Ernst J."/>
            <person name="Jordan G."/>
            <person name="Mauceli E."/>
            <person name="Ward L.D."/>
            <person name="Lowe C.B."/>
            <person name="Holloway A.K."/>
            <person name="Clamp M."/>
            <person name="Gnerre S."/>
            <person name="Alfoldi J."/>
            <person name="Beal K."/>
            <person name="Chang J."/>
            <person name="Clawson H."/>
            <person name="Cuff J."/>
            <person name="Di Palma F."/>
            <person name="Fitzgerald S."/>
            <person name="Flicek P."/>
            <person name="Guttman M."/>
            <person name="Hubisz M.J."/>
            <person name="Jaffe D.B."/>
            <person name="Jungreis I."/>
            <person name="Kent W.J."/>
            <person name="Kostka D."/>
            <person name="Lara M."/>
            <person name="Martins A.L."/>
            <person name="Massingham T."/>
            <person name="Moltke I."/>
            <person name="Raney B.J."/>
            <person name="Rasmussen M.D."/>
            <person name="Robinson J."/>
            <person name="Stark A."/>
            <person name="Vilella A.J."/>
            <person name="Wen J."/>
            <person name="Xie X."/>
            <person name="Zody M.C."/>
            <person name="Baldwin J."/>
            <person name="Bloom T."/>
            <person name="Chin C.W."/>
            <person name="Heiman D."/>
            <person name="Nicol R."/>
            <person name="Nusbaum C."/>
            <person name="Young S."/>
            <person name="Wilkinson J."/>
            <person name="Worley K.C."/>
            <person name="Kovar C.L."/>
            <person name="Muzny D.M."/>
            <person name="Gibbs R.A."/>
            <person name="Cree A."/>
            <person name="Dihn H.H."/>
            <person name="Fowler G."/>
            <person name="Jhangiani S."/>
            <person name="Joshi V."/>
            <person name="Lee S."/>
            <person name="Lewis L.R."/>
            <person name="Nazareth L.V."/>
            <person name="Okwuonu G."/>
            <person name="Santibanez J."/>
            <person name="Warren W.C."/>
            <person name="Mardis E.R."/>
            <person name="Weinstock G.M."/>
            <person name="Wilson R.K."/>
            <person name="Delehaunty K."/>
            <person name="Dooling D."/>
            <person name="Fronik C."/>
            <person name="Fulton L."/>
            <person name="Fulton B."/>
            <person name="Graves T."/>
            <person name="Minx P."/>
            <person name="Sodergren E."/>
            <person name="Birney E."/>
            <person name="Margulies E.H."/>
            <person name="Herrero J."/>
            <person name="Green E.D."/>
            <person name="Haussler D."/>
            <person name="Siepel A."/>
            <person name="Goldman N."/>
            <person name="Pollard K.S."/>
            <person name="Pedersen J.S."/>
            <person name="Lander E.S."/>
            <person name="Kellis M."/>
        </authorList>
    </citation>
    <scope>NUCLEOTIDE SEQUENCE [LARGE SCALE GENOMIC DNA]</scope>
</reference>
<dbReference type="AlphaFoldDB" id="G1QG61"/>
<keyword evidence="5" id="KW-0044">Antibiotic</keyword>
<reference evidence="8" key="3">
    <citation type="submission" date="2025-09" db="UniProtKB">
        <authorList>
            <consortium name="Ensembl"/>
        </authorList>
    </citation>
    <scope>IDENTIFICATION</scope>
</reference>
<protein>
    <submittedName>
        <fullName evidence="8">Uncharacterized protein</fullName>
    </submittedName>
</protein>
<dbReference type="GO" id="GO:0005615">
    <property type="term" value="C:extracellular space"/>
    <property type="evidence" value="ECO:0007669"/>
    <property type="project" value="TreeGrafter"/>
</dbReference>
<evidence type="ECO:0000256" key="4">
    <source>
        <dbReference type="ARBA" id="ARBA00022529"/>
    </source>
</evidence>
<comment type="subcellular location">
    <subcellularLocation>
        <location evidence="1">Secreted</location>
    </subcellularLocation>
</comment>
<dbReference type="InterPro" id="IPR046350">
    <property type="entry name" value="Cystatin_sf"/>
</dbReference>
<evidence type="ECO:0000256" key="3">
    <source>
        <dbReference type="ARBA" id="ARBA00022525"/>
    </source>
</evidence>
<dbReference type="PROSITE" id="PS00947">
    <property type="entry name" value="CATHELICIDINS_2"/>
    <property type="match status" value="1"/>
</dbReference>
<comment type="similarity">
    <text evidence="2">Belongs to the cathelicidin family.</text>
</comment>
<evidence type="ECO:0000256" key="6">
    <source>
        <dbReference type="ARBA" id="ARBA00023157"/>
    </source>
</evidence>
<feature type="region of interest" description="Disordered" evidence="7">
    <location>
        <begin position="60"/>
        <end position="119"/>
    </location>
</feature>
<keyword evidence="3" id="KW-0964">Secreted</keyword>
<dbReference type="PANTHER" id="PTHR10206">
    <property type="entry name" value="CATHELICIDIN"/>
    <property type="match status" value="1"/>
</dbReference>
<evidence type="ECO:0000313" key="8">
    <source>
        <dbReference type="Ensembl" id="ENSMLUP00000022694.1"/>
    </source>
</evidence>
<evidence type="ECO:0000256" key="7">
    <source>
        <dbReference type="SAM" id="MobiDB-lite"/>
    </source>
</evidence>
<dbReference type="InterPro" id="IPR018216">
    <property type="entry name" value="Cathelicidin_CS"/>
</dbReference>
<dbReference type="InterPro" id="IPR001894">
    <property type="entry name" value="Cathelicidin-like"/>
</dbReference>
<dbReference type="SUPFAM" id="SSF54403">
    <property type="entry name" value="Cystatin/monellin"/>
    <property type="match status" value="1"/>
</dbReference>
<proteinExistence type="inferred from homology"/>
<dbReference type="PANTHER" id="PTHR10206:SF2">
    <property type="entry name" value="CATHELICIDIN ANTIMICROBIAL PEPTIDE"/>
    <property type="match status" value="1"/>
</dbReference>
<evidence type="ECO:0000256" key="2">
    <source>
        <dbReference type="ARBA" id="ARBA00005320"/>
    </source>
</evidence>
<evidence type="ECO:0000256" key="5">
    <source>
        <dbReference type="ARBA" id="ARBA00023022"/>
    </source>
</evidence>
<dbReference type="GO" id="GO:0001530">
    <property type="term" value="F:lipopolysaccharide binding"/>
    <property type="evidence" value="ECO:0007669"/>
    <property type="project" value="TreeGrafter"/>
</dbReference>
<dbReference type="HOGENOM" id="CLU_2066801_0_0_1"/>
<organism evidence="8 9">
    <name type="scientific">Myotis lucifugus</name>
    <name type="common">Little brown bat</name>
    <dbReference type="NCBI Taxonomy" id="59463"/>
    <lineage>
        <taxon>Eukaryota</taxon>
        <taxon>Metazoa</taxon>
        <taxon>Chordata</taxon>
        <taxon>Craniata</taxon>
        <taxon>Vertebrata</taxon>
        <taxon>Euteleostomi</taxon>
        <taxon>Mammalia</taxon>
        <taxon>Eutheria</taxon>
        <taxon>Laurasiatheria</taxon>
        <taxon>Chiroptera</taxon>
        <taxon>Yangochiroptera</taxon>
        <taxon>Vespertilionidae</taxon>
        <taxon>Myotis</taxon>
    </lineage>
</organism>
<reference evidence="8" key="2">
    <citation type="submission" date="2025-08" db="UniProtKB">
        <authorList>
            <consortium name="Ensembl"/>
        </authorList>
    </citation>
    <scope>IDENTIFICATION</scope>
</reference>
<accession>G1QG61</accession>
<dbReference type="GO" id="GO:0050830">
    <property type="term" value="P:defense response to Gram-positive bacterium"/>
    <property type="evidence" value="ECO:0007669"/>
    <property type="project" value="TreeGrafter"/>
</dbReference>
<dbReference type="Pfam" id="PF00666">
    <property type="entry name" value="Cathelicidins"/>
    <property type="match status" value="1"/>
</dbReference>
<keyword evidence="9" id="KW-1185">Reference proteome</keyword>
<evidence type="ECO:0000313" key="9">
    <source>
        <dbReference type="Proteomes" id="UP000001074"/>
    </source>
</evidence>